<gene>
    <name evidence="1" type="ORF">CH54_3437</name>
</gene>
<protein>
    <submittedName>
        <fullName evidence="1">Uncharacterized protein</fullName>
    </submittedName>
</protein>
<accession>A0ABN4FIB8</accession>
<evidence type="ECO:0000313" key="1">
    <source>
        <dbReference type="EMBL" id="AJJ37148.1"/>
    </source>
</evidence>
<evidence type="ECO:0000313" key="2">
    <source>
        <dbReference type="Proteomes" id="UP000031883"/>
    </source>
</evidence>
<dbReference type="Proteomes" id="UP000031883">
    <property type="component" value="Chromosome"/>
</dbReference>
<dbReference type="RefSeq" id="WP_038631103.1">
    <property type="nucleotide sequence ID" value="NZ_CABHXS010000038.1"/>
</dbReference>
<keyword evidence="2" id="KW-1185">Reference proteome</keyword>
<dbReference type="EMBL" id="CP009997">
    <property type="protein sequence ID" value="AJJ37148.1"/>
    <property type="molecule type" value="Genomic_DNA"/>
</dbReference>
<proteinExistence type="predicted"/>
<reference evidence="1 2" key="1">
    <citation type="journal article" date="2015" name="Genome Announc.">
        <title>Thirty-Two Complete Genome Assemblies of Nine Yersinia Species, Including Y. pestis, Y. pseudotuberculosis, and Y. enterocolitica.</title>
        <authorList>
            <person name="Johnson S.L."/>
            <person name="Daligault H.E."/>
            <person name="Davenport K.W."/>
            <person name="Jaissle J."/>
            <person name="Frey K.G."/>
            <person name="Ladner J.T."/>
            <person name="Broomall S.M."/>
            <person name="Bishop-Lilly K.A."/>
            <person name="Bruce D.C."/>
            <person name="Coyne S.R."/>
            <person name="Gibbons H.S."/>
            <person name="Lo C.C."/>
            <person name="Munk A.C."/>
            <person name="Rosenzweig C.N."/>
            <person name="Koroleva G.I."/>
            <person name="Palacios G.F."/>
            <person name="Redden C.L."/>
            <person name="Xu Y."/>
            <person name="Minogue T.D."/>
            <person name="Chain P.S."/>
        </authorList>
    </citation>
    <scope>NUCLEOTIDE SEQUENCE [LARGE SCALE GENOMIC DNA]</scope>
    <source>
        <strain evidence="1 2">Y231</strain>
    </source>
</reference>
<name>A0ABN4FIB8_9GAMM</name>
<sequence length="140" mass="15840">MKPYIMNYSETITMKQSVAIQNTNILDVTTRTFTIETDDHDEILGLATIITERIENSDRDEISAYSTFQTNIVENSDKDEISCAGTMVTAVIENSDTDEYLLFSTMETRELEAADSEEISYLMSDSTIMTKVFEATDNDE</sequence>
<organism evidence="1 2">
    <name type="scientific">Yersinia rochesterensis</name>
    <dbReference type="NCBI Taxonomy" id="1604335"/>
    <lineage>
        <taxon>Bacteria</taxon>
        <taxon>Pseudomonadati</taxon>
        <taxon>Pseudomonadota</taxon>
        <taxon>Gammaproteobacteria</taxon>
        <taxon>Enterobacterales</taxon>
        <taxon>Yersiniaceae</taxon>
        <taxon>Yersinia</taxon>
    </lineage>
</organism>